<protein>
    <submittedName>
        <fullName evidence="2">Spy/CpxP family protein refolding chaperone</fullName>
    </submittedName>
</protein>
<dbReference type="InterPro" id="IPR025961">
    <property type="entry name" value="Metal_resist"/>
</dbReference>
<keyword evidence="3" id="KW-1185">Reference proteome</keyword>
<proteinExistence type="predicted"/>
<organism evidence="2 3">
    <name type="scientific">Plebeiibacterium marinum</name>
    <dbReference type="NCBI Taxonomy" id="2992111"/>
    <lineage>
        <taxon>Bacteria</taxon>
        <taxon>Pseudomonadati</taxon>
        <taxon>Bacteroidota</taxon>
        <taxon>Bacteroidia</taxon>
        <taxon>Marinilabiliales</taxon>
        <taxon>Marinilabiliaceae</taxon>
        <taxon>Plebeiibacterium</taxon>
    </lineage>
</organism>
<accession>A0AAE3MEP4</accession>
<evidence type="ECO:0000313" key="2">
    <source>
        <dbReference type="EMBL" id="MCW3806232.1"/>
    </source>
</evidence>
<dbReference type="Pfam" id="PF13801">
    <property type="entry name" value="Metal_resist"/>
    <property type="match status" value="1"/>
</dbReference>
<feature type="compositionally biased region" description="Basic residues" evidence="1">
    <location>
        <begin position="151"/>
        <end position="162"/>
    </location>
</feature>
<name>A0AAE3MEP4_9BACT</name>
<feature type="region of interest" description="Disordered" evidence="1">
    <location>
        <begin position="141"/>
        <end position="166"/>
    </location>
</feature>
<dbReference type="EMBL" id="JAPDPI010000021">
    <property type="protein sequence ID" value="MCW3806232.1"/>
    <property type="molecule type" value="Genomic_DNA"/>
</dbReference>
<comment type="caution">
    <text evidence="2">The sequence shown here is derived from an EMBL/GenBank/DDBJ whole genome shotgun (WGS) entry which is preliminary data.</text>
</comment>
<dbReference type="GO" id="GO:0042597">
    <property type="term" value="C:periplasmic space"/>
    <property type="evidence" value="ECO:0007669"/>
    <property type="project" value="InterPro"/>
</dbReference>
<dbReference type="Proteomes" id="UP001207408">
    <property type="component" value="Unassembled WGS sequence"/>
</dbReference>
<evidence type="ECO:0000256" key="1">
    <source>
        <dbReference type="SAM" id="MobiDB-lite"/>
    </source>
</evidence>
<dbReference type="CDD" id="cd09916">
    <property type="entry name" value="CpxP_like"/>
    <property type="match status" value="1"/>
</dbReference>
<evidence type="ECO:0000313" key="3">
    <source>
        <dbReference type="Proteomes" id="UP001207408"/>
    </source>
</evidence>
<dbReference type="RefSeq" id="WP_301199604.1">
    <property type="nucleotide sequence ID" value="NZ_JAPDPI010000021.1"/>
</dbReference>
<reference evidence="2" key="1">
    <citation type="submission" date="2022-10" db="EMBL/GenBank/DDBJ databases">
        <authorList>
            <person name="Yu W.X."/>
        </authorList>
    </citation>
    <scope>NUCLEOTIDE SEQUENCE</scope>
    <source>
        <strain evidence="2">D04</strain>
    </source>
</reference>
<dbReference type="Gene3D" id="1.20.120.1490">
    <property type="match status" value="1"/>
</dbReference>
<gene>
    <name evidence="2" type="ORF">OM074_11400</name>
</gene>
<dbReference type="AlphaFoldDB" id="A0AAE3MEP4"/>
<sequence>MRTLEFLKSYVVITLLFVIIGSTAIGQCTGHERFQDDRGLHRGGLNLSDEQQEQIKTFRLELMKEMTPIKNEIKVKTAELNMISTGDNVDTKKVNSLLDEIGSLKTKMAKKKFAHKQKLRGILTDEQKVLFDAHAGKMFGNKAKRGDGQMMKHRMHKGKRTVVKSAPDQYNKKECPLKEKTEIFG</sequence>
<dbReference type="InterPro" id="IPR012899">
    <property type="entry name" value="LTXXQ"/>
</dbReference>